<feature type="domain" description="C2H2-type" evidence="10">
    <location>
        <begin position="299"/>
        <end position="322"/>
    </location>
</feature>
<dbReference type="FunFam" id="3.30.160.60:FF:000207">
    <property type="entry name" value="zinc finger protein SNAI2"/>
    <property type="match status" value="1"/>
</dbReference>
<dbReference type="PROSITE" id="PS50157">
    <property type="entry name" value="ZINC_FINGER_C2H2_2"/>
    <property type="match status" value="5"/>
</dbReference>
<dbReference type="GO" id="GO:0000981">
    <property type="term" value="F:DNA-binding transcription factor activity, RNA polymerase II-specific"/>
    <property type="evidence" value="ECO:0007669"/>
    <property type="project" value="TreeGrafter"/>
</dbReference>
<dbReference type="FunFam" id="3.30.160.60:FF:000085">
    <property type="entry name" value="Snail zinc finger protein"/>
    <property type="match status" value="1"/>
</dbReference>
<evidence type="ECO:0000256" key="1">
    <source>
        <dbReference type="ARBA" id="ARBA00004123"/>
    </source>
</evidence>
<feature type="domain" description="C2H2-type" evidence="10">
    <location>
        <begin position="253"/>
        <end position="280"/>
    </location>
</feature>
<dbReference type="PANTHER" id="PTHR24388">
    <property type="entry name" value="ZINC FINGER PROTEIN"/>
    <property type="match status" value="1"/>
</dbReference>
<evidence type="ECO:0000256" key="3">
    <source>
        <dbReference type="ARBA" id="ARBA00022737"/>
    </source>
</evidence>
<dbReference type="GO" id="GO:0000978">
    <property type="term" value="F:RNA polymerase II cis-regulatory region sequence-specific DNA binding"/>
    <property type="evidence" value="ECO:0007669"/>
    <property type="project" value="TreeGrafter"/>
</dbReference>
<dbReference type="EMBL" id="OA883578">
    <property type="protein sequence ID" value="CAD7279206.1"/>
    <property type="molecule type" value="Genomic_DNA"/>
</dbReference>
<dbReference type="AlphaFoldDB" id="A0A7R9GE38"/>
<keyword evidence="3" id="KW-0677">Repeat</keyword>
<keyword evidence="4 9" id="KW-0863">Zinc-finger</keyword>
<dbReference type="SMART" id="SM00355">
    <property type="entry name" value="ZnF_C2H2"/>
    <property type="match status" value="5"/>
</dbReference>
<comment type="subcellular location">
    <subcellularLocation>
        <location evidence="1">Nucleus</location>
    </subcellularLocation>
</comment>
<evidence type="ECO:0000256" key="8">
    <source>
        <dbReference type="ARBA" id="ARBA00037948"/>
    </source>
</evidence>
<dbReference type="Pfam" id="PF13912">
    <property type="entry name" value="zf-C2H2_6"/>
    <property type="match status" value="1"/>
</dbReference>
<dbReference type="EMBL" id="CAJPEX010001541">
    <property type="protein sequence ID" value="CAG0919358.1"/>
    <property type="molecule type" value="Genomic_DNA"/>
</dbReference>
<dbReference type="Proteomes" id="UP000678499">
    <property type="component" value="Unassembled WGS sequence"/>
</dbReference>
<dbReference type="Gene3D" id="3.30.160.60">
    <property type="entry name" value="Classic Zinc Finger"/>
    <property type="match status" value="4"/>
</dbReference>
<dbReference type="GO" id="GO:0055059">
    <property type="term" value="P:asymmetric neuroblast division"/>
    <property type="evidence" value="ECO:0007669"/>
    <property type="project" value="UniProtKB-ARBA"/>
</dbReference>
<evidence type="ECO:0000313" key="11">
    <source>
        <dbReference type="EMBL" id="CAD7279206.1"/>
    </source>
</evidence>
<dbReference type="FunFam" id="3.30.160.60:FF:000860">
    <property type="entry name" value="zinc finger protein SNAI2"/>
    <property type="match status" value="1"/>
</dbReference>
<evidence type="ECO:0000259" key="10">
    <source>
        <dbReference type="PROSITE" id="PS50157"/>
    </source>
</evidence>
<protein>
    <recommendedName>
        <fullName evidence="10">C2H2-type domain-containing protein</fullName>
    </recommendedName>
</protein>
<dbReference type="GO" id="GO:0008270">
    <property type="term" value="F:zinc ion binding"/>
    <property type="evidence" value="ECO:0007669"/>
    <property type="project" value="UniProtKB-KW"/>
</dbReference>
<evidence type="ECO:0000256" key="7">
    <source>
        <dbReference type="ARBA" id="ARBA00023242"/>
    </source>
</evidence>
<evidence type="ECO:0000256" key="4">
    <source>
        <dbReference type="ARBA" id="ARBA00022771"/>
    </source>
</evidence>
<feature type="domain" description="C2H2-type" evidence="10">
    <location>
        <begin position="353"/>
        <end position="380"/>
    </location>
</feature>
<dbReference type="InterPro" id="IPR013087">
    <property type="entry name" value="Znf_C2H2_type"/>
</dbReference>
<evidence type="ECO:0000256" key="5">
    <source>
        <dbReference type="ARBA" id="ARBA00022833"/>
    </source>
</evidence>
<keyword evidence="6" id="KW-0238">DNA-binding</keyword>
<feature type="domain" description="C2H2-type" evidence="10">
    <location>
        <begin position="381"/>
        <end position="399"/>
    </location>
</feature>
<organism evidence="11">
    <name type="scientific">Notodromas monacha</name>
    <dbReference type="NCBI Taxonomy" id="399045"/>
    <lineage>
        <taxon>Eukaryota</taxon>
        <taxon>Metazoa</taxon>
        <taxon>Ecdysozoa</taxon>
        <taxon>Arthropoda</taxon>
        <taxon>Crustacea</taxon>
        <taxon>Oligostraca</taxon>
        <taxon>Ostracoda</taxon>
        <taxon>Podocopa</taxon>
        <taxon>Podocopida</taxon>
        <taxon>Cypridocopina</taxon>
        <taxon>Cypridoidea</taxon>
        <taxon>Cyprididae</taxon>
        <taxon>Notodromas</taxon>
    </lineage>
</organism>
<keyword evidence="7" id="KW-0539">Nucleus</keyword>
<dbReference type="GO" id="GO:0005634">
    <property type="term" value="C:nucleus"/>
    <property type="evidence" value="ECO:0007669"/>
    <property type="project" value="UniProtKB-SubCell"/>
</dbReference>
<dbReference type="Pfam" id="PF00096">
    <property type="entry name" value="zf-C2H2"/>
    <property type="match status" value="4"/>
</dbReference>
<keyword evidence="12" id="KW-1185">Reference proteome</keyword>
<name>A0A7R9GE38_9CRUS</name>
<feature type="domain" description="C2H2-type" evidence="10">
    <location>
        <begin position="325"/>
        <end position="352"/>
    </location>
</feature>
<keyword evidence="5" id="KW-0862">Zinc</keyword>
<accession>A0A7R9GE38</accession>
<evidence type="ECO:0000256" key="6">
    <source>
        <dbReference type="ARBA" id="ARBA00023125"/>
    </source>
</evidence>
<keyword evidence="2" id="KW-0479">Metal-binding</keyword>
<dbReference type="InterPro" id="IPR036236">
    <property type="entry name" value="Znf_C2H2_sf"/>
</dbReference>
<gene>
    <name evidence="11" type="ORF">NMOB1V02_LOCUS6883</name>
</gene>
<evidence type="ECO:0000256" key="2">
    <source>
        <dbReference type="ARBA" id="ARBA00022723"/>
    </source>
</evidence>
<dbReference type="PROSITE" id="PS00028">
    <property type="entry name" value="ZINC_FINGER_C2H2_1"/>
    <property type="match status" value="4"/>
</dbReference>
<dbReference type="FunFam" id="3.30.160.60:FF:000043">
    <property type="entry name" value="Scratch family zinc finger 2"/>
    <property type="match status" value="1"/>
</dbReference>
<reference evidence="11" key="1">
    <citation type="submission" date="2020-11" db="EMBL/GenBank/DDBJ databases">
        <authorList>
            <person name="Tran Van P."/>
        </authorList>
    </citation>
    <scope>NUCLEOTIDE SEQUENCE</scope>
</reference>
<sequence>MPLATSMHFARLAGYENCPLKKRPYRLICDTFPEDVDEPQNLSLKKEYRSDEDETCSVREYRDSDEENKDVFPADLRLKTNNNKEFTGSHRSNHLPFGRHLNATATAAAVAAPVDFSKPKIACPVPVPMPPFAPEFLDRISLLRHPTFDMYTQLYHNPAAERVAGSVIYPERNYDMHRGGVHAVNKLERSAPPTYDGFHVAAAATNGGCYAESCSPPDFVSPGRPESAFTPFSPASGATSCESSDESTKSKRFTCDICAKSYSTLNGLAKHKSLHCDPASFSPSPITTTIDPSTQAKNFSCKFCEKAYVSLGALKMHIRTHTLPCKCDLCGKAFSRPWLLQGHLRTHTGEKPFSCSQCGRAFADRSNLRAHLQTHEEVKKYSCSSCGKTFSRMSLLNKHTAGGCQP</sequence>
<evidence type="ECO:0000256" key="9">
    <source>
        <dbReference type="PROSITE-ProRule" id="PRU00042"/>
    </source>
</evidence>
<dbReference type="GO" id="GO:2000177">
    <property type="term" value="P:regulation of neural precursor cell proliferation"/>
    <property type="evidence" value="ECO:0007669"/>
    <property type="project" value="UniProtKB-ARBA"/>
</dbReference>
<proteinExistence type="inferred from homology"/>
<comment type="similarity">
    <text evidence="8">Belongs to the snail C2H2-type zinc-finger protein family.</text>
</comment>
<dbReference type="GO" id="GO:0060562">
    <property type="term" value="P:epithelial tube morphogenesis"/>
    <property type="evidence" value="ECO:0007669"/>
    <property type="project" value="UniProtKB-ARBA"/>
</dbReference>
<dbReference type="InterPro" id="IPR050527">
    <property type="entry name" value="Snail/Krueppel_Znf"/>
</dbReference>
<dbReference type="PANTHER" id="PTHR24388:SF54">
    <property type="entry name" value="PROTEIN ESCARGOT"/>
    <property type="match status" value="1"/>
</dbReference>
<dbReference type="OrthoDB" id="5428132at2759"/>
<dbReference type="SUPFAM" id="SSF57667">
    <property type="entry name" value="beta-beta-alpha zinc fingers"/>
    <property type="match status" value="4"/>
</dbReference>
<evidence type="ECO:0000313" key="12">
    <source>
        <dbReference type="Proteomes" id="UP000678499"/>
    </source>
</evidence>